<evidence type="ECO:0000313" key="5">
    <source>
        <dbReference type="EMBL" id="SQB65692.1"/>
    </source>
</evidence>
<dbReference type="Gene3D" id="3.10.580.10">
    <property type="entry name" value="CBS-domain"/>
    <property type="match status" value="1"/>
</dbReference>
<reference evidence="5 6" key="1">
    <citation type="submission" date="2018-06" db="EMBL/GenBank/DDBJ databases">
        <authorList>
            <consortium name="Pathogen Informatics"/>
            <person name="Doyle S."/>
        </authorList>
    </citation>
    <scope>NUCLEOTIDE SEQUENCE [LARGE SCALE GENOMIC DNA]</scope>
    <source>
        <strain evidence="5 6">NCTC11820</strain>
    </source>
</reference>
<dbReference type="PANTHER" id="PTHR43773">
    <property type="entry name" value="MAGNESIUM TRANSPORTER MGTE"/>
    <property type="match status" value="1"/>
</dbReference>
<proteinExistence type="predicted"/>
<evidence type="ECO:0000313" key="4">
    <source>
        <dbReference type="EMBL" id="NMW87306.1"/>
    </source>
</evidence>
<dbReference type="Pfam" id="PF00571">
    <property type="entry name" value="CBS"/>
    <property type="match status" value="1"/>
</dbReference>
<dbReference type="InterPro" id="IPR058838">
    <property type="entry name" value="SH3_actinomycetes"/>
</dbReference>
<dbReference type="GO" id="GO:0015095">
    <property type="term" value="F:magnesium ion transmembrane transporter activity"/>
    <property type="evidence" value="ECO:0007669"/>
    <property type="project" value="InterPro"/>
</dbReference>
<dbReference type="GeneID" id="55564967"/>
<gene>
    <name evidence="4" type="ORF">HHJ67_06010</name>
    <name evidence="5" type="ORF">NCTC11820_01763</name>
</gene>
<evidence type="ECO:0000256" key="2">
    <source>
        <dbReference type="SAM" id="MobiDB-lite"/>
    </source>
</evidence>
<feature type="compositionally biased region" description="Acidic residues" evidence="2">
    <location>
        <begin position="446"/>
        <end position="458"/>
    </location>
</feature>
<dbReference type="InterPro" id="IPR038076">
    <property type="entry name" value="MgtE_N_sf"/>
</dbReference>
<accession>A0A2X2YD03</accession>
<feature type="domain" description="CBS" evidence="3">
    <location>
        <begin position="353"/>
        <end position="414"/>
    </location>
</feature>
<evidence type="ECO:0000313" key="6">
    <source>
        <dbReference type="Proteomes" id="UP000250245"/>
    </source>
</evidence>
<dbReference type="PROSITE" id="PS51371">
    <property type="entry name" value="CBS"/>
    <property type="match status" value="1"/>
</dbReference>
<dbReference type="InterPro" id="IPR046342">
    <property type="entry name" value="CBS_dom_sf"/>
</dbReference>
<dbReference type="Proteomes" id="UP000553981">
    <property type="component" value="Unassembled WGS sequence"/>
</dbReference>
<protein>
    <submittedName>
        <fullName evidence="4 5">Magnesium transporter</fullName>
    </submittedName>
</protein>
<dbReference type="InterPro" id="IPR000644">
    <property type="entry name" value="CBS_dom"/>
</dbReference>
<sequence length="494" mass="52962">MSRDEVERVFVGRLGGTAVFDPIGDPVGKVYDVVVLLHRRPPVAVGLVVEVTRAHRVFVPITRVTAIKSGAVITTGLVNLRRFQARPLETCAIQDVLDRIVTLKDGSGQAQILDLAIERQKDRTWAVTELYVARARRGAFRTRLGETLHVGIDEVTGLSVGGADQAADSLLATLGDMKPADMADALHDLSDSRMLSVASQLPDSRLADILEELEEDDQVKIVSSLEPARAADVLDVMQPDDAADLVAELPREVAANLLELMEPDEAKDVRRLLAYDEETAGGLMTTEPVVLAPDDTVATMLAHVQRRDIPPALAAIAMIARPPLETPTGKFIGVVHLQRALREPPHVMLGNIVDTDLEAVTPDRSVDYLTRTMATYNLTAIPVVGPVSGSLLGAVSVDDVLDHLLPDDWRWDDRAEAEEAAIAEAEAAAANDEETAQDTGAALASDDAEGAPSDEDDATVTILPTNALVTNPDRAPQSLPETGKKAGKEVNPHV</sequence>
<dbReference type="OMA" id="DWRETEF"/>
<dbReference type="EMBL" id="UASJ01000001">
    <property type="protein sequence ID" value="SQB65692.1"/>
    <property type="molecule type" value="Genomic_DNA"/>
</dbReference>
<dbReference type="EMBL" id="JABCUI010000002">
    <property type="protein sequence ID" value="NMW87306.1"/>
    <property type="molecule type" value="Genomic_DNA"/>
</dbReference>
<dbReference type="Gene3D" id="1.25.60.10">
    <property type="entry name" value="MgtE N-terminal domain-like"/>
    <property type="match status" value="1"/>
</dbReference>
<dbReference type="InterPro" id="IPR006669">
    <property type="entry name" value="MgtE_transporter"/>
</dbReference>
<dbReference type="InterPro" id="IPR006668">
    <property type="entry name" value="Mg_transptr_MgtE_intracell_dom"/>
</dbReference>
<reference evidence="4 7" key="2">
    <citation type="submission" date="2020-04" db="EMBL/GenBank/DDBJ databases">
        <title>Antimicrobial susceptibility and clonality of vaginal-derived multi-drug resistant Mobiluncus isolates in China.</title>
        <authorList>
            <person name="Zhang X."/>
        </authorList>
    </citation>
    <scope>NUCLEOTIDE SEQUENCE [LARGE SCALE GENOMIC DNA]</scope>
    <source>
        <strain evidence="4 7">19</strain>
    </source>
</reference>
<dbReference type="AlphaFoldDB" id="A0A2X2YD03"/>
<evidence type="ECO:0000256" key="1">
    <source>
        <dbReference type="PROSITE-ProRule" id="PRU00703"/>
    </source>
</evidence>
<dbReference type="SMART" id="SM00924">
    <property type="entry name" value="MgtE_N"/>
    <property type="match status" value="1"/>
</dbReference>
<keyword evidence="1" id="KW-0129">CBS domain</keyword>
<dbReference type="Pfam" id="PF26205">
    <property type="entry name" value="SH3_actinomycetes"/>
    <property type="match status" value="1"/>
</dbReference>
<dbReference type="Pfam" id="PF03448">
    <property type="entry name" value="MgtE_N"/>
    <property type="match status" value="1"/>
</dbReference>
<dbReference type="PANTHER" id="PTHR43773:SF1">
    <property type="entry name" value="MAGNESIUM TRANSPORTER MGTE"/>
    <property type="match status" value="1"/>
</dbReference>
<name>A0A2X2YD03_9ACTO</name>
<evidence type="ECO:0000313" key="7">
    <source>
        <dbReference type="Proteomes" id="UP000553981"/>
    </source>
</evidence>
<feature type="region of interest" description="Disordered" evidence="2">
    <location>
        <begin position="426"/>
        <end position="494"/>
    </location>
</feature>
<organism evidence="5 6">
    <name type="scientific">Mobiluncus curtisii</name>
    <dbReference type="NCBI Taxonomy" id="2051"/>
    <lineage>
        <taxon>Bacteria</taxon>
        <taxon>Bacillati</taxon>
        <taxon>Actinomycetota</taxon>
        <taxon>Actinomycetes</taxon>
        <taxon>Actinomycetales</taxon>
        <taxon>Actinomycetaceae</taxon>
        <taxon>Mobiluncus</taxon>
    </lineage>
</organism>
<dbReference type="GO" id="GO:0016020">
    <property type="term" value="C:membrane"/>
    <property type="evidence" value="ECO:0007669"/>
    <property type="project" value="InterPro"/>
</dbReference>
<dbReference type="Proteomes" id="UP000250245">
    <property type="component" value="Unassembled WGS sequence"/>
</dbReference>
<feature type="compositionally biased region" description="Basic and acidic residues" evidence="2">
    <location>
        <begin position="482"/>
        <end position="494"/>
    </location>
</feature>
<dbReference type="SUPFAM" id="SSF54631">
    <property type="entry name" value="CBS-domain pair"/>
    <property type="match status" value="1"/>
</dbReference>
<dbReference type="SUPFAM" id="SSF158791">
    <property type="entry name" value="MgtE N-terminal domain-like"/>
    <property type="match status" value="1"/>
</dbReference>
<dbReference type="RefSeq" id="WP_004007668.1">
    <property type="nucleotide sequence ID" value="NZ_CP068112.1"/>
</dbReference>
<evidence type="ECO:0000259" key="3">
    <source>
        <dbReference type="PROSITE" id="PS51371"/>
    </source>
</evidence>